<comment type="caution">
    <text evidence="2">The sequence shown here is derived from an EMBL/GenBank/DDBJ whole genome shotgun (WGS) entry which is preliminary data.</text>
</comment>
<protein>
    <recommendedName>
        <fullName evidence="4">PsiF repeat-containing protein</fullName>
    </recommendedName>
</protein>
<proteinExistence type="predicted"/>
<dbReference type="EMBL" id="SGWV01000009">
    <property type="protein sequence ID" value="RZS54807.1"/>
    <property type="molecule type" value="Genomic_DNA"/>
</dbReference>
<dbReference type="AlphaFoldDB" id="A0A4Q7LLL2"/>
<evidence type="ECO:0000256" key="1">
    <source>
        <dbReference type="SAM" id="SignalP"/>
    </source>
</evidence>
<keyword evidence="1" id="KW-0732">Signal</keyword>
<keyword evidence="3" id="KW-1185">Reference proteome</keyword>
<evidence type="ECO:0000313" key="2">
    <source>
        <dbReference type="EMBL" id="RZS54807.1"/>
    </source>
</evidence>
<sequence length="85" mass="8515">MKTWISLIALTLATLSGAAQAADCQAQAAEKKLAGAAKNSFVKKCERESGAGDAGAACDAKAAEKKLAGAAKNSFVKKCVADAAK</sequence>
<dbReference type="RefSeq" id="WP_130482126.1">
    <property type="nucleotide sequence ID" value="NZ_SGWV01000009.1"/>
</dbReference>
<evidence type="ECO:0008006" key="4">
    <source>
        <dbReference type="Google" id="ProtNLM"/>
    </source>
</evidence>
<feature type="signal peptide" evidence="1">
    <location>
        <begin position="1"/>
        <end position="21"/>
    </location>
</feature>
<dbReference type="Proteomes" id="UP000293433">
    <property type="component" value="Unassembled WGS sequence"/>
</dbReference>
<evidence type="ECO:0000313" key="3">
    <source>
        <dbReference type="Proteomes" id="UP000293433"/>
    </source>
</evidence>
<organism evidence="2 3">
    <name type="scientific">Sphaerotilus mobilis</name>
    <dbReference type="NCBI Taxonomy" id="47994"/>
    <lineage>
        <taxon>Bacteria</taxon>
        <taxon>Pseudomonadati</taxon>
        <taxon>Pseudomonadota</taxon>
        <taxon>Betaproteobacteria</taxon>
        <taxon>Burkholderiales</taxon>
        <taxon>Sphaerotilaceae</taxon>
        <taxon>Sphaerotilus</taxon>
    </lineage>
</organism>
<feature type="chain" id="PRO_5020327568" description="PsiF repeat-containing protein" evidence="1">
    <location>
        <begin position="22"/>
        <end position="85"/>
    </location>
</feature>
<name>A0A4Q7LLL2_9BURK</name>
<accession>A0A4Q7LLL2</accession>
<reference evidence="2 3" key="1">
    <citation type="submission" date="2019-02" db="EMBL/GenBank/DDBJ databases">
        <title>Genomic Encyclopedia of Type Strains, Phase IV (KMG-IV): sequencing the most valuable type-strain genomes for metagenomic binning, comparative biology and taxonomic classification.</title>
        <authorList>
            <person name="Goeker M."/>
        </authorList>
    </citation>
    <scope>NUCLEOTIDE SEQUENCE [LARGE SCALE GENOMIC DNA]</scope>
    <source>
        <strain evidence="2 3">DSM 10617</strain>
    </source>
</reference>
<gene>
    <name evidence="2" type="ORF">EV685_2291</name>
</gene>